<sequence length="69" mass="7440">MRHCARYVSSWQRRVDAEGKGGREEAEREGVVDGGTRARVMVSAIQTGKARPACSDEADTSGAFLVSKV</sequence>
<evidence type="ECO:0000313" key="2">
    <source>
        <dbReference type="Proteomes" id="UP001162060"/>
    </source>
</evidence>
<dbReference type="EMBL" id="CAKLBY020000193">
    <property type="protein sequence ID" value="CAK7933106.1"/>
    <property type="molecule type" value="Genomic_DNA"/>
</dbReference>
<accession>A0AAV1UEV5</accession>
<reference evidence="1" key="1">
    <citation type="submission" date="2024-01" db="EMBL/GenBank/DDBJ databases">
        <authorList>
            <person name="Webb A."/>
        </authorList>
    </citation>
    <scope>NUCLEOTIDE SEQUENCE</scope>
    <source>
        <strain evidence="1">Pm1</strain>
    </source>
</reference>
<comment type="caution">
    <text evidence="1">The sequence shown here is derived from an EMBL/GenBank/DDBJ whole genome shotgun (WGS) entry which is preliminary data.</text>
</comment>
<name>A0AAV1UEV5_9STRA</name>
<dbReference type="AlphaFoldDB" id="A0AAV1UEV5"/>
<dbReference type="Proteomes" id="UP001162060">
    <property type="component" value="Unassembled WGS sequence"/>
</dbReference>
<proteinExistence type="predicted"/>
<protein>
    <submittedName>
        <fullName evidence="1">Uncharacterized protein</fullName>
    </submittedName>
</protein>
<evidence type="ECO:0000313" key="1">
    <source>
        <dbReference type="EMBL" id="CAK7933106.1"/>
    </source>
</evidence>
<gene>
    <name evidence="1" type="ORF">PM001_LOCUS18256</name>
</gene>
<organism evidence="1 2">
    <name type="scientific">Peronospora matthiolae</name>
    <dbReference type="NCBI Taxonomy" id="2874970"/>
    <lineage>
        <taxon>Eukaryota</taxon>
        <taxon>Sar</taxon>
        <taxon>Stramenopiles</taxon>
        <taxon>Oomycota</taxon>
        <taxon>Peronosporomycetes</taxon>
        <taxon>Peronosporales</taxon>
        <taxon>Peronosporaceae</taxon>
        <taxon>Peronospora</taxon>
    </lineage>
</organism>